<dbReference type="PANTHER" id="PTHR30251">
    <property type="entry name" value="PILUS ASSEMBLY CHAPERONE"/>
    <property type="match status" value="1"/>
</dbReference>
<dbReference type="PANTHER" id="PTHR30251:SF3">
    <property type="entry name" value="FIMBRIAL CHAPARONE PROTEIN"/>
    <property type="match status" value="1"/>
</dbReference>
<dbReference type="RefSeq" id="WP_079776419.1">
    <property type="nucleotide sequence ID" value="NZ_DADWZK010000023.1"/>
</dbReference>
<dbReference type="InterPro" id="IPR036316">
    <property type="entry name" value="Pili_assmbl_chap_C_dom_sf"/>
</dbReference>
<protein>
    <submittedName>
        <fullName evidence="8">Fimbrial chaperone</fullName>
    </submittedName>
</protein>
<dbReference type="AlphaFoldDB" id="A0A379XWW4"/>
<feature type="chain" id="PRO_5016640478" evidence="6">
    <location>
        <begin position="24"/>
        <end position="233"/>
    </location>
</feature>
<evidence type="ECO:0000313" key="8">
    <source>
        <dbReference type="EMBL" id="SUI05039.1"/>
    </source>
</evidence>
<dbReference type="Pfam" id="PF00345">
    <property type="entry name" value="PapD_N"/>
    <property type="match status" value="1"/>
</dbReference>
<dbReference type="Proteomes" id="UP000254220">
    <property type="component" value="Unassembled WGS sequence"/>
</dbReference>
<evidence type="ECO:0000313" key="9">
    <source>
        <dbReference type="Proteomes" id="UP000254220"/>
    </source>
</evidence>
<dbReference type="EMBL" id="UGYB01000001">
    <property type="protein sequence ID" value="SUI05039.1"/>
    <property type="molecule type" value="Genomic_DNA"/>
</dbReference>
<feature type="signal peptide" evidence="6">
    <location>
        <begin position="1"/>
        <end position="23"/>
    </location>
</feature>
<evidence type="ECO:0000256" key="4">
    <source>
        <dbReference type="ARBA" id="ARBA00022764"/>
    </source>
</evidence>
<sequence length="233" mass="25757">MLKRNFIYGVYLASLTFSATSFATGMVPETSVLLVNESNGEASISVKNTDSQPALLYTNVLDVAGEDKNIALIVTQPVVRLEAGKSQLVRFILQTKTPLTVEHLKRVTFEGIPPKEKGKNQVSMTIRQNIPVIIHPAGLAEDVEPWKRLQWRKKGNQLEVENPSSYIVRLSQEMQGLPGNVAGQIPKTWIQPGEKLTIRLADNASLSAVTQIKFFPASRYGYQGNSYTTDLAN</sequence>
<dbReference type="PRINTS" id="PR00969">
    <property type="entry name" value="CHAPERONPILI"/>
</dbReference>
<dbReference type="GO" id="GO:0030288">
    <property type="term" value="C:outer membrane-bounded periplasmic space"/>
    <property type="evidence" value="ECO:0007669"/>
    <property type="project" value="InterPro"/>
</dbReference>
<dbReference type="InterPro" id="IPR001829">
    <property type="entry name" value="Pili_assmbl_chaperone_bac"/>
</dbReference>
<evidence type="ECO:0000256" key="3">
    <source>
        <dbReference type="ARBA" id="ARBA00022729"/>
    </source>
</evidence>
<dbReference type="InterPro" id="IPR050643">
    <property type="entry name" value="Periplasmic_pilus_chap"/>
</dbReference>
<evidence type="ECO:0000256" key="6">
    <source>
        <dbReference type="SAM" id="SignalP"/>
    </source>
</evidence>
<dbReference type="GO" id="GO:0071555">
    <property type="term" value="P:cell wall organization"/>
    <property type="evidence" value="ECO:0007669"/>
    <property type="project" value="InterPro"/>
</dbReference>
<accession>A0A379XWW4</accession>
<dbReference type="SUPFAM" id="SSF49584">
    <property type="entry name" value="Periplasmic chaperone C-domain"/>
    <property type="match status" value="1"/>
</dbReference>
<evidence type="ECO:0000256" key="5">
    <source>
        <dbReference type="ARBA" id="ARBA00023186"/>
    </source>
</evidence>
<evidence type="ECO:0000259" key="7">
    <source>
        <dbReference type="Pfam" id="PF00345"/>
    </source>
</evidence>
<proteinExistence type="inferred from homology"/>
<reference evidence="8 9" key="1">
    <citation type="submission" date="2018-06" db="EMBL/GenBank/DDBJ databases">
        <authorList>
            <consortium name="Pathogen Informatics"/>
            <person name="Doyle S."/>
        </authorList>
    </citation>
    <scope>NUCLEOTIDE SEQUENCE [LARGE SCALE GENOMIC DNA]</scope>
    <source>
        <strain evidence="8 9">NCTC12420</strain>
    </source>
</reference>
<feature type="domain" description="Pili assembly chaperone N-terminal" evidence="7">
    <location>
        <begin position="25"/>
        <end position="139"/>
    </location>
</feature>
<dbReference type="Gene3D" id="2.60.40.10">
    <property type="entry name" value="Immunoglobulins"/>
    <property type="match status" value="2"/>
</dbReference>
<comment type="similarity">
    <text evidence="2">Belongs to the periplasmic pilus chaperone family.</text>
</comment>
<evidence type="ECO:0000256" key="1">
    <source>
        <dbReference type="ARBA" id="ARBA00004418"/>
    </source>
</evidence>
<organism evidence="8 9">
    <name type="scientific">Salmonella enterica subsp. indica</name>
    <dbReference type="NCBI Taxonomy" id="59207"/>
    <lineage>
        <taxon>Bacteria</taxon>
        <taxon>Pseudomonadati</taxon>
        <taxon>Pseudomonadota</taxon>
        <taxon>Gammaproteobacteria</taxon>
        <taxon>Enterobacterales</taxon>
        <taxon>Enterobacteriaceae</taxon>
        <taxon>Salmonella</taxon>
    </lineage>
</organism>
<keyword evidence="3 6" id="KW-0732">Signal</keyword>
<gene>
    <name evidence="8" type="primary">stjC_2</name>
    <name evidence="8" type="ORF">NCTC12420_04948</name>
</gene>
<dbReference type="InterPro" id="IPR013783">
    <property type="entry name" value="Ig-like_fold"/>
</dbReference>
<dbReference type="NCBIfam" id="NF007392">
    <property type="entry name" value="PRK09918.1"/>
    <property type="match status" value="1"/>
</dbReference>
<comment type="subcellular location">
    <subcellularLocation>
        <location evidence="1">Periplasm</location>
    </subcellularLocation>
</comment>
<dbReference type="SUPFAM" id="SSF49354">
    <property type="entry name" value="PapD-like"/>
    <property type="match status" value="1"/>
</dbReference>
<evidence type="ECO:0000256" key="2">
    <source>
        <dbReference type="ARBA" id="ARBA00007399"/>
    </source>
</evidence>
<name>A0A379XWW4_SALER</name>
<keyword evidence="4" id="KW-0574">Periplasm</keyword>
<dbReference type="InterPro" id="IPR016147">
    <property type="entry name" value="Pili_assmbl_chaperone_N"/>
</dbReference>
<dbReference type="InterPro" id="IPR008962">
    <property type="entry name" value="PapD-like_sf"/>
</dbReference>
<keyword evidence="5" id="KW-0143">Chaperone</keyword>